<gene>
    <name evidence="4" type="ORF">GRI72_10520</name>
</gene>
<dbReference type="InterPro" id="IPR007921">
    <property type="entry name" value="CHAP_dom"/>
</dbReference>
<sequence>MRTIALIAAAAGICALQAPALADASASFDPGRGAQAGNELPPYLQCVPYARQLSGVQIYGDAHTWWDQAAGRYERGNEPRVGAVMAFMPHRSMRLGHVATVSRVIDSRTVLLDHANWSPINGRRGQIERNVKAVDVSPANDWSQVRVWYHPIGDLGTTPWPVHGFIYSEKPNLPQVRLADARSESPASRPSVPQRRASGPDSRVADSGPSRAFLSAFSDIAPAPGGMAAGRGAVQAAPQRKALPRRKQAAVRAGSPGDPIAAALARYGS</sequence>
<dbReference type="PROSITE" id="PS50911">
    <property type="entry name" value="CHAP"/>
    <property type="match status" value="1"/>
</dbReference>
<evidence type="ECO:0000313" key="4">
    <source>
        <dbReference type="EMBL" id="MXO69259.1"/>
    </source>
</evidence>
<protein>
    <submittedName>
        <fullName evidence="4">CHAP domain-containing protein</fullName>
    </submittedName>
</protein>
<dbReference type="InterPro" id="IPR038765">
    <property type="entry name" value="Papain-like_cys_pep_sf"/>
</dbReference>
<accession>A0ABW9UWP1</accession>
<feature type="signal peptide" evidence="2">
    <location>
        <begin position="1"/>
        <end position="22"/>
    </location>
</feature>
<feature type="region of interest" description="Disordered" evidence="1">
    <location>
        <begin position="224"/>
        <end position="260"/>
    </location>
</feature>
<feature type="domain" description="Peptidase C51" evidence="3">
    <location>
        <begin position="21"/>
        <end position="146"/>
    </location>
</feature>
<dbReference type="SUPFAM" id="SSF54001">
    <property type="entry name" value="Cysteine proteinases"/>
    <property type="match status" value="1"/>
</dbReference>
<reference evidence="4 5" key="1">
    <citation type="submission" date="2019-12" db="EMBL/GenBank/DDBJ databases">
        <title>Genomic-based taxomic classification of the family Erythrobacteraceae.</title>
        <authorList>
            <person name="Xu L."/>
        </authorList>
    </citation>
    <scope>NUCLEOTIDE SEQUENCE [LARGE SCALE GENOMIC DNA]</scope>
    <source>
        <strain evidence="4 5">H32</strain>
    </source>
</reference>
<feature type="region of interest" description="Disordered" evidence="1">
    <location>
        <begin position="177"/>
        <end position="209"/>
    </location>
</feature>
<feature type="compositionally biased region" description="Low complexity" evidence="1">
    <location>
        <begin position="224"/>
        <end position="233"/>
    </location>
</feature>
<proteinExistence type="predicted"/>
<dbReference type="Gene3D" id="3.90.1720.10">
    <property type="entry name" value="endopeptidase domain like (from Nostoc punctiforme)"/>
    <property type="match status" value="1"/>
</dbReference>
<dbReference type="Proteomes" id="UP000444401">
    <property type="component" value="Unassembled WGS sequence"/>
</dbReference>
<evidence type="ECO:0000313" key="5">
    <source>
        <dbReference type="Proteomes" id="UP000444401"/>
    </source>
</evidence>
<feature type="chain" id="PRO_5045224165" evidence="2">
    <location>
        <begin position="23"/>
        <end position="269"/>
    </location>
</feature>
<dbReference type="EMBL" id="WTYO01000004">
    <property type="protein sequence ID" value="MXO69259.1"/>
    <property type="molecule type" value="Genomic_DNA"/>
</dbReference>
<organism evidence="4 5">
    <name type="scientific">Pelagerythrobacter marinus</name>
    <dbReference type="NCBI Taxonomy" id="538382"/>
    <lineage>
        <taxon>Bacteria</taxon>
        <taxon>Pseudomonadati</taxon>
        <taxon>Pseudomonadota</taxon>
        <taxon>Alphaproteobacteria</taxon>
        <taxon>Sphingomonadales</taxon>
        <taxon>Erythrobacteraceae</taxon>
        <taxon>Pelagerythrobacter</taxon>
    </lineage>
</organism>
<evidence type="ECO:0000259" key="3">
    <source>
        <dbReference type="PROSITE" id="PS50911"/>
    </source>
</evidence>
<comment type="caution">
    <text evidence="4">The sequence shown here is derived from an EMBL/GenBank/DDBJ whole genome shotgun (WGS) entry which is preliminary data.</text>
</comment>
<dbReference type="RefSeq" id="WP_160733879.1">
    <property type="nucleotide sequence ID" value="NZ_WTYO01000004.1"/>
</dbReference>
<evidence type="ECO:0000256" key="1">
    <source>
        <dbReference type="SAM" id="MobiDB-lite"/>
    </source>
</evidence>
<evidence type="ECO:0000256" key="2">
    <source>
        <dbReference type="SAM" id="SignalP"/>
    </source>
</evidence>
<dbReference type="Pfam" id="PF05257">
    <property type="entry name" value="CHAP"/>
    <property type="match status" value="1"/>
</dbReference>
<keyword evidence="5" id="KW-1185">Reference proteome</keyword>
<name>A0ABW9UWP1_9SPHN</name>
<keyword evidence="2" id="KW-0732">Signal</keyword>